<dbReference type="Proteomes" id="UP000006556">
    <property type="component" value="Chromosome"/>
</dbReference>
<name>A5CZF0_PELTS</name>
<dbReference type="STRING" id="370438.PTH_2465"/>
<dbReference type="KEGG" id="pth:PTH_2465"/>
<feature type="region of interest" description="Disordered" evidence="1">
    <location>
        <begin position="102"/>
        <end position="140"/>
    </location>
</feature>
<dbReference type="HOGENOM" id="CLU_1335735_0_0_9"/>
<dbReference type="eggNOG" id="ENOG5033H1K">
    <property type="taxonomic scope" value="Bacteria"/>
</dbReference>
<evidence type="ECO:0000313" key="3">
    <source>
        <dbReference type="Proteomes" id="UP000006556"/>
    </source>
</evidence>
<sequence length="209" mass="21590">MFSDKLVQKVTGAGIDGLVLQLHDARAKVFEAAERAKAGPQAKGALEEARVAYALAEAALEKAKAEHAGLVALTQLLAAMTSAGKDTNPIRLAMVKLLQDEPTQPAPAQTQPQPAPAAPAEPAPAQPPASAPANGDGTETGTFTVLEVRLGKSLGTVRAYCQAEDGNKYAIYAKNGNGQALAGAVGKTVNVKYRRVDKGLWAVNVQIAG</sequence>
<accession>A5CZF0</accession>
<protein>
    <submittedName>
        <fullName evidence="2">Uncharacterized protein</fullName>
    </submittedName>
</protein>
<evidence type="ECO:0000256" key="1">
    <source>
        <dbReference type="SAM" id="MobiDB-lite"/>
    </source>
</evidence>
<evidence type="ECO:0000313" key="2">
    <source>
        <dbReference type="EMBL" id="BAF60646.1"/>
    </source>
</evidence>
<gene>
    <name evidence="2" type="ordered locus">PTH_2465</name>
</gene>
<organism evidence="2 3">
    <name type="scientific">Pelotomaculum thermopropionicum (strain DSM 13744 / JCM 10971 / SI)</name>
    <dbReference type="NCBI Taxonomy" id="370438"/>
    <lineage>
        <taxon>Bacteria</taxon>
        <taxon>Bacillati</taxon>
        <taxon>Bacillota</taxon>
        <taxon>Clostridia</taxon>
        <taxon>Eubacteriales</taxon>
        <taxon>Desulfotomaculaceae</taxon>
        <taxon>Pelotomaculum</taxon>
    </lineage>
</organism>
<feature type="compositionally biased region" description="Pro residues" evidence="1">
    <location>
        <begin position="113"/>
        <end position="130"/>
    </location>
</feature>
<dbReference type="EMBL" id="AP009389">
    <property type="protein sequence ID" value="BAF60646.1"/>
    <property type="molecule type" value="Genomic_DNA"/>
</dbReference>
<keyword evidence="3" id="KW-1185">Reference proteome</keyword>
<proteinExistence type="predicted"/>
<feature type="compositionally biased region" description="Low complexity" evidence="1">
    <location>
        <begin position="102"/>
        <end position="112"/>
    </location>
</feature>
<reference evidence="3" key="1">
    <citation type="journal article" date="2008" name="Genome Res.">
        <title>The genome of Pelotomaculum thermopropionicum reveals niche-associated evolution in anaerobic microbiota.</title>
        <authorList>
            <person name="Kosaka T."/>
            <person name="Kato S."/>
            <person name="Shimoyama T."/>
            <person name="Ishii S."/>
            <person name="Abe T."/>
            <person name="Watanabe K."/>
        </authorList>
    </citation>
    <scope>NUCLEOTIDE SEQUENCE [LARGE SCALE GENOMIC DNA]</scope>
    <source>
        <strain evidence="3">DSM 13744 / JCM 10971 / SI</strain>
    </source>
</reference>
<dbReference type="AlphaFoldDB" id="A5CZF0"/>